<keyword evidence="6" id="KW-1185">Reference proteome</keyword>
<comment type="similarity">
    <text evidence="3">Belongs to the cyclic nucleotide phosphodiesterase family.</text>
</comment>
<dbReference type="GO" id="GO:0004114">
    <property type="term" value="F:3',5'-cyclic-nucleotide phosphodiesterase activity"/>
    <property type="evidence" value="ECO:0007669"/>
    <property type="project" value="InterPro"/>
</dbReference>
<dbReference type="InterPro" id="IPR002073">
    <property type="entry name" value="PDEase_catalytic_dom"/>
</dbReference>
<dbReference type="PROSITE" id="PS00126">
    <property type="entry name" value="PDEASE_I_1"/>
    <property type="match status" value="1"/>
</dbReference>
<comment type="cofactor">
    <cofactor evidence="3">
        <name>a divalent metal cation</name>
        <dbReference type="ChEBI" id="CHEBI:60240"/>
    </cofactor>
    <text evidence="3">Binds 2 divalent metal cations per subunit. Site 1 may preferentially bind zinc ions, while site 2 has a preference for magnesium and/or manganese ions.</text>
</comment>
<dbReference type="InterPro" id="IPR023174">
    <property type="entry name" value="PDEase_CS"/>
</dbReference>
<dbReference type="Proteomes" id="UP000027195">
    <property type="component" value="Unassembled WGS sequence"/>
</dbReference>
<evidence type="ECO:0000256" key="1">
    <source>
        <dbReference type="ARBA" id="ARBA00022723"/>
    </source>
</evidence>
<dbReference type="InterPro" id="IPR003607">
    <property type="entry name" value="HD/PDEase_dom"/>
</dbReference>
<dbReference type="CDD" id="cd00077">
    <property type="entry name" value="HDc"/>
    <property type="match status" value="1"/>
</dbReference>
<feature type="domain" description="PDEase" evidence="4">
    <location>
        <begin position="107"/>
        <end position="463"/>
    </location>
</feature>
<keyword evidence="2 3" id="KW-0378">Hydrolase</keyword>
<keyword evidence="1 3" id="KW-0479">Metal-binding</keyword>
<evidence type="ECO:0000313" key="6">
    <source>
        <dbReference type="Proteomes" id="UP000027195"/>
    </source>
</evidence>
<dbReference type="Pfam" id="PF00233">
    <property type="entry name" value="PDEase_I"/>
    <property type="match status" value="1"/>
</dbReference>
<proteinExistence type="inferred from homology"/>
<dbReference type="HOGENOM" id="CLU_013818_1_0_1"/>
<dbReference type="PROSITE" id="PS51845">
    <property type="entry name" value="PDEASE_I_2"/>
    <property type="match status" value="1"/>
</dbReference>
<dbReference type="AlphaFoldDB" id="A0A067MFD6"/>
<evidence type="ECO:0000313" key="5">
    <source>
        <dbReference type="EMBL" id="KDQ13375.1"/>
    </source>
</evidence>
<sequence>MPVPPPKRLRPVPPLAPDARLDIAPILTPPWSPALAPAATPTPVPAFDYSIRRRSVDTGGLALALRDDRSGKGWGGWEERETRGDMLYAELLTSMYTQTLHPQLSLATPALSPQARRNLIEILDTWSFDPHALPEEQDFACVCLIFEAVLSVDGMVEASGVTIEKLYPFLSAVRSIYHHQNKYHNFRHALDVLQAIYTFLHAAGCVPPMSFIRYSSKRKWARKAKPGGPIKRLLINLDIFALCVAAIGHDVGHPGLSNDFIKNAKTPLSFVYQDKSPLEHMHCTLLLQLMTNFGLGHLISPLAPTLSFRQLLIQTVLATDMSIHDEWMKKFESVMVDGDGDAASPDTDRARVLVCQALIKCADISNPARPHHISESWSTALLGEWNVQASLEKSLALPATVFPPAVAPAEKMAMEQAKGQLFFIGRFASPLFAGVARWAGEMEGWRKMCEENRAMWEERRKGL</sequence>
<name>A0A067MFD6_BOTB1</name>
<gene>
    <name evidence="5" type="ORF">BOTBODRAFT_111701</name>
</gene>
<feature type="non-terminal residue" evidence="5">
    <location>
        <position position="463"/>
    </location>
</feature>
<evidence type="ECO:0000256" key="3">
    <source>
        <dbReference type="RuleBase" id="RU363067"/>
    </source>
</evidence>
<dbReference type="GO" id="GO:0007165">
    <property type="term" value="P:signal transduction"/>
    <property type="evidence" value="ECO:0007669"/>
    <property type="project" value="InterPro"/>
</dbReference>
<dbReference type="OrthoDB" id="546632at2759"/>
<dbReference type="EMBL" id="KL198044">
    <property type="protein sequence ID" value="KDQ13375.1"/>
    <property type="molecule type" value="Genomic_DNA"/>
</dbReference>
<protein>
    <recommendedName>
        <fullName evidence="3">Phosphodiesterase</fullName>
        <ecNumber evidence="3">3.1.4.-</ecNumber>
    </recommendedName>
</protein>
<dbReference type="GO" id="GO:0046872">
    <property type="term" value="F:metal ion binding"/>
    <property type="evidence" value="ECO:0007669"/>
    <property type="project" value="UniProtKB-KW"/>
</dbReference>
<accession>A0A067MFD6</accession>
<reference evidence="6" key="1">
    <citation type="journal article" date="2014" name="Proc. Natl. Acad. Sci. U.S.A.">
        <title>Extensive sampling of basidiomycete genomes demonstrates inadequacy of the white-rot/brown-rot paradigm for wood decay fungi.</title>
        <authorList>
            <person name="Riley R."/>
            <person name="Salamov A.A."/>
            <person name="Brown D.W."/>
            <person name="Nagy L.G."/>
            <person name="Floudas D."/>
            <person name="Held B.W."/>
            <person name="Levasseur A."/>
            <person name="Lombard V."/>
            <person name="Morin E."/>
            <person name="Otillar R."/>
            <person name="Lindquist E.A."/>
            <person name="Sun H."/>
            <person name="LaButti K.M."/>
            <person name="Schmutz J."/>
            <person name="Jabbour D."/>
            <person name="Luo H."/>
            <person name="Baker S.E."/>
            <person name="Pisabarro A.G."/>
            <person name="Walton J.D."/>
            <person name="Blanchette R.A."/>
            <person name="Henrissat B."/>
            <person name="Martin F."/>
            <person name="Cullen D."/>
            <person name="Hibbett D.S."/>
            <person name="Grigoriev I.V."/>
        </authorList>
    </citation>
    <scope>NUCLEOTIDE SEQUENCE [LARGE SCALE GENOMIC DNA]</scope>
    <source>
        <strain evidence="6">FD-172 SS1</strain>
    </source>
</reference>
<dbReference type="Gene3D" id="1.10.1300.10">
    <property type="entry name" value="3'5'-cyclic nucleotide phosphodiesterase, catalytic domain"/>
    <property type="match status" value="1"/>
</dbReference>
<organism evidence="5 6">
    <name type="scientific">Botryobasidium botryosum (strain FD-172 SS1)</name>
    <dbReference type="NCBI Taxonomy" id="930990"/>
    <lineage>
        <taxon>Eukaryota</taxon>
        <taxon>Fungi</taxon>
        <taxon>Dikarya</taxon>
        <taxon>Basidiomycota</taxon>
        <taxon>Agaricomycotina</taxon>
        <taxon>Agaricomycetes</taxon>
        <taxon>Cantharellales</taxon>
        <taxon>Botryobasidiaceae</taxon>
        <taxon>Botryobasidium</taxon>
    </lineage>
</organism>
<dbReference type="InterPro" id="IPR036971">
    <property type="entry name" value="PDEase_catalytic_dom_sf"/>
</dbReference>
<dbReference type="InParanoid" id="A0A067MFD6"/>
<dbReference type="SMART" id="SM00471">
    <property type="entry name" value="HDc"/>
    <property type="match status" value="1"/>
</dbReference>
<dbReference type="PANTHER" id="PTHR11347">
    <property type="entry name" value="CYCLIC NUCLEOTIDE PHOSPHODIESTERASE"/>
    <property type="match status" value="1"/>
</dbReference>
<dbReference type="STRING" id="930990.A0A067MFD6"/>
<dbReference type="EC" id="3.1.4.-" evidence="3"/>
<dbReference type="SUPFAM" id="SSF109604">
    <property type="entry name" value="HD-domain/PDEase-like"/>
    <property type="match status" value="1"/>
</dbReference>
<evidence type="ECO:0000259" key="4">
    <source>
        <dbReference type="PROSITE" id="PS51845"/>
    </source>
</evidence>
<evidence type="ECO:0000256" key="2">
    <source>
        <dbReference type="ARBA" id="ARBA00022801"/>
    </source>
</evidence>